<keyword evidence="11" id="KW-0472">Membrane</keyword>
<dbReference type="EC" id="2.7.11.1" evidence="3"/>
<evidence type="ECO:0000256" key="9">
    <source>
        <dbReference type="ARBA" id="ARBA00047899"/>
    </source>
</evidence>
<dbReference type="PANTHER" id="PTHR22984">
    <property type="entry name" value="SERINE/THREONINE-PROTEIN KINASE PIM"/>
    <property type="match status" value="1"/>
</dbReference>
<keyword evidence="5" id="KW-0808">Transferase</keyword>
<dbReference type="Gene3D" id="3.30.200.20">
    <property type="entry name" value="Phosphorylase Kinase, domain 1"/>
    <property type="match status" value="1"/>
</dbReference>
<dbReference type="InterPro" id="IPR051138">
    <property type="entry name" value="PIM_Ser/Thr_kinase"/>
</dbReference>
<evidence type="ECO:0000256" key="5">
    <source>
        <dbReference type="ARBA" id="ARBA00022679"/>
    </source>
</evidence>
<dbReference type="GO" id="GO:0043657">
    <property type="term" value="C:host cell"/>
    <property type="evidence" value="ECO:0007669"/>
    <property type="project" value="UniProtKB-SubCell"/>
</dbReference>
<protein>
    <recommendedName>
        <fullName evidence="3">non-specific serine/threonine protein kinase</fullName>
        <ecNumber evidence="3">2.7.11.1</ecNumber>
    </recommendedName>
</protein>
<keyword evidence="11" id="KW-1133">Transmembrane helix</keyword>
<evidence type="ECO:0000256" key="3">
    <source>
        <dbReference type="ARBA" id="ARBA00012513"/>
    </source>
</evidence>
<keyword evidence="14" id="KW-1185">Reference proteome</keyword>
<dbReference type="SUPFAM" id="SSF56112">
    <property type="entry name" value="Protein kinase-like (PK-like)"/>
    <property type="match status" value="1"/>
</dbReference>
<comment type="subcellular location">
    <subcellularLocation>
        <location evidence="1">Host cell</location>
    </subcellularLocation>
</comment>
<name>A0A7L1Y9J6_9PASS</name>
<feature type="non-terminal residue" evidence="13">
    <location>
        <position position="1"/>
    </location>
</feature>
<evidence type="ECO:0000256" key="6">
    <source>
        <dbReference type="ARBA" id="ARBA00022741"/>
    </source>
</evidence>
<feature type="domain" description="Protein kinase" evidence="12">
    <location>
        <begin position="13"/>
        <end position="119"/>
    </location>
</feature>
<comment type="catalytic activity">
    <reaction evidence="10">
        <text>L-seryl-[protein] + ATP = O-phospho-L-seryl-[protein] + ADP + H(+)</text>
        <dbReference type="Rhea" id="RHEA:17989"/>
        <dbReference type="Rhea" id="RHEA-COMP:9863"/>
        <dbReference type="Rhea" id="RHEA-COMP:11604"/>
        <dbReference type="ChEBI" id="CHEBI:15378"/>
        <dbReference type="ChEBI" id="CHEBI:29999"/>
        <dbReference type="ChEBI" id="CHEBI:30616"/>
        <dbReference type="ChEBI" id="CHEBI:83421"/>
        <dbReference type="ChEBI" id="CHEBI:456216"/>
        <dbReference type="EC" id="2.7.11.1"/>
    </reaction>
</comment>
<comment type="similarity">
    <text evidence="2">Belongs to the protein kinase superfamily. CAMK Ser/Thr protein kinase family. PIM subfamily.</text>
</comment>
<evidence type="ECO:0000313" key="14">
    <source>
        <dbReference type="Proteomes" id="UP000580825"/>
    </source>
</evidence>
<accession>A0A7L1Y9J6</accession>
<evidence type="ECO:0000256" key="1">
    <source>
        <dbReference type="ARBA" id="ARBA00004340"/>
    </source>
</evidence>
<proteinExistence type="inferred from homology"/>
<evidence type="ECO:0000256" key="2">
    <source>
        <dbReference type="ARBA" id="ARBA00005505"/>
    </source>
</evidence>
<reference evidence="13 14" key="1">
    <citation type="submission" date="2019-09" db="EMBL/GenBank/DDBJ databases">
        <title>Bird 10,000 Genomes (B10K) Project - Family phase.</title>
        <authorList>
            <person name="Zhang G."/>
        </authorList>
    </citation>
    <scope>NUCLEOTIDE SEQUENCE [LARGE SCALE GENOMIC DNA]</scope>
    <source>
        <strain evidence="13">B10K-DU-002-46</strain>
        <tissue evidence="13">Muscle</tissue>
    </source>
</reference>
<dbReference type="GO" id="GO:0005524">
    <property type="term" value="F:ATP binding"/>
    <property type="evidence" value="ECO:0007669"/>
    <property type="project" value="UniProtKB-KW"/>
</dbReference>
<feature type="transmembrane region" description="Helical" evidence="11">
    <location>
        <begin position="15"/>
        <end position="34"/>
    </location>
</feature>
<organism evidence="13 14">
    <name type="scientific">Scytalopus superciliaris</name>
    <dbReference type="NCBI Taxonomy" id="312124"/>
    <lineage>
        <taxon>Eukaryota</taxon>
        <taxon>Metazoa</taxon>
        <taxon>Chordata</taxon>
        <taxon>Craniata</taxon>
        <taxon>Vertebrata</taxon>
        <taxon>Euteleostomi</taxon>
        <taxon>Archelosauria</taxon>
        <taxon>Archosauria</taxon>
        <taxon>Dinosauria</taxon>
        <taxon>Saurischia</taxon>
        <taxon>Theropoda</taxon>
        <taxon>Coelurosauria</taxon>
        <taxon>Aves</taxon>
        <taxon>Neognathae</taxon>
        <taxon>Neoaves</taxon>
        <taxon>Telluraves</taxon>
        <taxon>Australaves</taxon>
        <taxon>Passeriformes</taxon>
        <taxon>Rhinocryptidae</taxon>
        <taxon>Scytalopus</taxon>
    </lineage>
</organism>
<comment type="caution">
    <text evidence="13">The sequence shown here is derived from an EMBL/GenBank/DDBJ whole genome shotgun (WGS) entry which is preliminary data.</text>
</comment>
<dbReference type="PROSITE" id="PS50011">
    <property type="entry name" value="PROTEIN_KINASE_DOM"/>
    <property type="match status" value="1"/>
</dbReference>
<evidence type="ECO:0000256" key="4">
    <source>
        <dbReference type="ARBA" id="ARBA00022527"/>
    </source>
</evidence>
<keyword evidence="8" id="KW-0067">ATP-binding</keyword>
<dbReference type="GO" id="GO:0004674">
    <property type="term" value="F:protein serine/threonine kinase activity"/>
    <property type="evidence" value="ECO:0007669"/>
    <property type="project" value="UniProtKB-KW"/>
</dbReference>
<sequence>LPAGKKKKPQELYKLGLWLGRGGFGTVYLGICIMDRRPVSRQQQPWGSTVSSPQPNGTHVPMEIVLLEKVGSGCPKVLNLLYWSELPDSLLLVIEHPEPVQDLFDFIVEWEFLCQKMAR</sequence>
<gene>
    <name evidence="13" type="primary">Pim1_0</name>
    <name evidence="13" type="ORF">SCYSUP_R06646</name>
</gene>
<dbReference type="AlphaFoldDB" id="A0A7L1Y9J6"/>
<comment type="catalytic activity">
    <reaction evidence="9">
        <text>L-threonyl-[protein] + ATP = O-phospho-L-threonyl-[protein] + ADP + H(+)</text>
        <dbReference type="Rhea" id="RHEA:46608"/>
        <dbReference type="Rhea" id="RHEA-COMP:11060"/>
        <dbReference type="Rhea" id="RHEA-COMP:11605"/>
        <dbReference type="ChEBI" id="CHEBI:15378"/>
        <dbReference type="ChEBI" id="CHEBI:30013"/>
        <dbReference type="ChEBI" id="CHEBI:30616"/>
        <dbReference type="ChEBI" id="CHEBI:61977"/>
        <dbReference type="ChEBI" id="CHEBI:456216"/>
        <dbReference type="EC" id="2.7.11.1"/>
    </reaction>
</comment>
<dbReference type="EMBL" id="VXBX01002338">
    <property type="protein sequence ID" value="NXP19275.1"/>
    <property type="molecule type" value="Genomic_DNA"/>
</dbReference>
<evidence type="ECO:0000256" key="8">
    <source>
        <dbReference type="ARBA" id="ARBA00022840"/>
    </source>
</evidence>
<evidence type="ECO:0000259" key="12">
    <source>
        <dbReference type="PROSITE" id="PS50011"/>
    </source>
</evidence>
<keyword evidence="4" id="KW-0723">Serine/threonine-protein kinase</keyword>
<keyword evidence="6" id="KW-0547">Nucleotide-binding</keyword>
<evidence type="ECO:0000256" key="7">
    <source>
        <dbReference type="ARBA" id="ARBA00022777"/>
    </source>
</evidence>
<dbReference type="Proteomes" id="UP000580825">
    <property type="component" value="Unassembled WGS sequence"/>
</dbReference>
<keyword evidence="11" id="KW-0812">Transmembrane</keyword>
<evidence type="ECO:0000313" key="13">
    <source>
        <dbReference type="EMBL" id="NXP19275.1"/>
    </source>
</evidence>
<dbReference type="InterPro" id="IPR000719">
    <property type="entry name" value="Prot_kinase_dom"/>
</dbReference>
<feature type="non-terminal residue" evidence="13">
    <location>
        <position position="119"/>
    </location>
</feature>
<dbReference type="PANTHER" id="PTHR22984:SF25">
    <property type="entry name" value="PROTEIN KINASE DOMAIN-CONTAINING PROTEIN"/>
    <property type="match status" value="1"/>
</dbReference>
<dbReference type="GO" id="GO:0005737">
    <property type="term" value="C:cytoplasm"/>
    <property type="evidence" value="ECO:0007669"/>
    <property type="project" value="TreeGrafter"/>
</dbReference>
<evidence type="ECO:0000256" key="10">
    <source>
        <dbReference type="ARBA" id="ARBA00048679"/>
    </source>
</evidence>
<keyword evidence="7 13" id="KW-0418">Kinase</keyword>
<dbReference type="InterPro" id="IPR011009">
    <property type="entry name" value="Kinase-like_dom_sf"/>
</dbReference>
<evidence type="ECO:0000256" key="11">
    <source>
        <dbReference type="SAM" id="Phobius"/>
    </source>
</evidence>